<sequence length="169" mass="19328">MSSRNEQDDKKKRNAKIEQEVLASRGYSLADAIGRMGGENLLKGTSPISRKQQAEIEVERYLEKNLIDGEGALEVVLQRRYKTSETVFDFGYDRPLDGLAALIEHLLSCEQRLQEFVTEIDSEWGRMYREKPHFETGKGEPDSDDPYTFASVRAKLQKLAERIKQSLAE</sequence>
<comment type="caution">
    <text evidence="1">The sequence shown here is derived from an EMBL/GenBank/DDBJ whole genome shotgun (WGS) entry which is preliminary data.</text>
</comment>
<dbReference type="RefSeq" id="WP_146600335.1">
    <property type="nucleotide sequence ID" value="NZ_SJPY01000004.1"/>
</dbReference>
<keyword evidence="2" id="KW-1185">Reference proteome</keyword>
<dbReference type="EMBL" id="SJPY01000004">
    <property type="protein sequence ID" value="TWU41541.1"/>
    <property type="molecule type" value="Genomic_DNA"/>
</dbReference>
<dbReference type="OrthoDB" id="276747at2"/>
<gene>
    <name evidence="1" type="ORF">Q31b_29900</name>
</gene>
<organism evidence="1 2">
    <name type="scientific">Novipirellula aureliae</name>
    <dbReference type="NCBI Taxonomy" id="2527966"/>
    <lineage>
        <taxon>Bacteria</taxon>
        <taxon>Pseudomonadati</taxon>
        <taxon>Planctomycetota</taxon>
        <taxon>Planctomycetia</taxon>
        <taxon>Pirellulales</taxon>
        <taxon>Pirellulaceae</taxon>
        <taxon>Novipirellula</taxon>
    </lineage>
</organism>
<name>A0A5C6E1J9_9BACT</name>
<reference evidence="1 2" key="1">
    <citation type="submission" date="2019-02" db="EMBL/GenBank/DDBJ databases">
        <title>Deep-cultivation of Planctomycetes and their phenomic and genomic characterization uncovers novel biology.</title>
        <authorList>
            <person name="Wiegand S."/>
            <person name="Jogler M."/>
            <person name="Boedeker C."/>
            <person name="Pinto D."/>
            <person name="Vollmers J."/>
            <person name="Rivas-Marin E."/>
            <person name="Kohn T."/>
            <person name="Peeters S.H."/>
            <person name="Heuer A."/>
            <person name="Rast P."/>
            <person name="Oberbeckmann S."/>
            <person name="Bunk B."/>
            <person name="Jeske O."/>
            <person name="Meyerdierks A."/>
            <person name="Storesund J.E."/>
            <person name="Kallscheuer N."/>
            <person name="Luecker S."/>
            <person name="Lage O.M."/>
            <person name="Pohl T."/>
            <person name="Merkel B.J."/>
            <person name="Hornburger P."/>
            <person name="Mueller R.-W."/>
            <person name="Bruemmer F."/>
            <person name="Labrenz M."/>
            <person name="Spormann A.M."/>
            <person name="Op Den Camp H."/>
            <person name="Overmann J."/>
            <person name="Amann R."/>
            <person name="Jetten M.S.M."/>
            <person name="Mascher T."/>
            <person name="Medema M.H."/>
            <person name="Devos D.P."/>
            <person name="Kaster A.-K."/>
            <person name="Ovreas L."/>
            <person name="Rohde M."/>
            <person name="Galperin M.Y."/>
            <person name="Jogler C."/>
        </authorList>
    </citation>
    <scope>NUCLEOTIDE SEQUENCE [LARGE SCALE GENOMIC DNA]</scope>
    <source>
        <strain evidence="1 2">Q31b</strain>
    </source>
</reference>
<dbReference type="AlphaFoldDB" id="A0A5C6E1J9"/>
<evidence type="ECO:0000313" key="1">
    <source>
        <dbReference type="EMBL" id="TWU41541.1"/>
    </source>
</evidence>
<proteinExistence type="predicted"/>
<evidence type="ECO:0000313" key="2">
    <source>
        <dbReference type="Proteomes" id="UP000315471"/>
    </source>
</evidence>
<accession>A0A5C6E1J9</accession>
<protein>
    <submittedName>
        <fullName evidence="1">Uncharacterized protein</fullName>
    </submittedName>
</protein>
<dbReference type="Proteomes" id="UP000315471">
    <property type="component" value="Unassembled WGS sequence"/>
</dbReference>